<comment type="caution">
    <text evidence="2">The sequence shown here is derived from an EMBL/GenBank/DDBJ whole genome shotgun (WGS) entry which is preliminary data.</text>
</comment>
<proteinExistence type="predicted"/>
<gene>
    <name evidence="2" type="ORF">M9Y10_021548</name>
</gene>
<dbReference type="SMART" id="SM00043">
    <property type="entry name" value="CY"/>
    <property type="match status" value="1"/>
</dbReference>
<evidence type="ECO:0000313" key="3">
    <source>
        <dbReference type="Proteomes" id="UP001470230"/>
    </source>
</evidence>
<dbReference type="SUPFAM" id="SSF54403">
    <property type="entry name" value="Cystatin/monellin"/>
    <property type="match status" value="1"/>
</dbReference>
<dbReference type="Gene3D" id="3.10.450.10">
    <property type="match status" value="1"/>
</dbReference>
<dbReference type="InterPro" id="IPR027214">
    <property type="entry name" value="Cystatin"/>
</dbReference>
<accession>A0ABR2KQN2</accession>
<dbReference type="Pfam" id="PF00031">
    <property type="entry name" value="Cystatin"/>
    <property type="match status" value="1"/>
</dbReference>
<protein>
    <recommendedName>
        <fullName evidence="1">Cystatin domain-containing protein</fullName>
    </recommendedName>
</protein>
<name>A0ABR2KQN2_9EUKA</name>
<dbReference type="PANTHER" id="PTHR11413:SF103">
    <property type="entry name" value="CYSTEINE PROTEINASE INHIBITOR 12"/>
    <property type="match status" value="1"/>
</dbReference>
<dbReference type="PANTHER" id="PTHR11413">
    <property type="entry name" value="CYSTATIN FAMILY MEMBER"/>
    <property type="match status" value="1"/>
</dbReference>
<sequence>MLCGGIQQADPKNESAQEAITLAIKQHNEKENDNLVFQKIDELTSQVVAGSRFRATIECLKDNAVKHYYIDIWCKPGANYPKDFEVKEFKPKD</sequence>
<evidence type="ECO:0000259" key="1">
    <source>
        <dbReference type="SMART" id="SM00043"/>
    </source>
</evidence>
<dbReference type="InterPro" id="IPR000010">
    <property type="entry name" value="Cystatin_dom"/>
</dbReference>
<dbReference type="Proteomes" id="UP001470230">
    <property type="component" value="Unassembled WGS sequence"/>
</dbReference>
<reference evidence="2 3" key="1">
    <citation type="submission" date="2024-04" db="EMBL/GenBank/DDBJ databases">
        <title>Tritrichomonas musculus Genome.</title>
        <authorList>
            <person name="Alves-Ferreira E."/>
            <person name="Grigg M."/>
            <person name="Lorenzi H."/>
            <person name="Galac M."/>
        </authorList>
    </citation>
    <scope>NUCLEOTIDE SEQUENCE [LARGE SCALE GENOMIC DNA]</scope>
    <source>
        <strain evidence="2 3">EAF2021</strain>
    </source>
</reference>
<dbReference type="InterPro" id="IPR046350">
    <property type="entry name" value="Cystatin_sf"/>
</dbReference>
<keyword evidence="3" id="KW-1185">Reference proteome</keyword>
<feature type="domain" description="Cystatin" evidence="1">
    <location>
        <begin position="1"/>
        <end position="89"/>
    </location>
</feature>
<evidence type="ECO:0000313" key="2">
    <source>
        <dbReference type="EMBL" id="KAK8893133.1"/>
    </source>
</evidence>
<dbReference type="EMBL" id="JAPFFF010000003">
    <property type="protein sequence ID" value="KAK8893133.1"/>
    <property type="molecule type" value="Genomic_DNA"/>
</dbReference>
<organism evidence="2 3">
    <name type="scientific">Tritrichomonas musculus</name>
    <dbReference type="NCBI Taxonomy" id="1915356"/>
    <lineage>
        <taxon>Eukaryota</taxon>
        <taxon>Metamonada</taxon>
        <taxon>Parabasalia</taxon>
        <taxon>Tritrichomonadida</taxon>
        <taxon>Tritrichomonadidae</taxon>
        <taxon>Tritrichomonas</taxon>
    </lineage>
</organism>